<feature type="coiled-coil region" evidence="1">
    <location>
        <begin position="23"/>
        <end position="80"/>
    </location>
</feature>
<dbReference type="RefSeq" id="WP_203115698.1">
    <property type="nucleotide sequence ID" value="NZ_JAURUO010000028.1"/>
</dbReference>
<dbReference type="Proteomes" id="UP001229209">
    <property type="component" value="Unassembled WGS sequence"/>
</dbReference>
<keyword evidence="3" id="KW-1185">Reference proteome</keyword>
<evidence type="ECO:0000256" key="1">
    <source>
        <dbReference type="SAM" id="Coils"/>
    </source>
</evidence>
<dbReference type="EMBL" id="JAURUO010000028">
    <property type="protein sequence ID" value="MDP9729900.1"/>
    <property type="molecule type" value="Genomic_DNA"/>
</dbReference>
<accession>A0ABT9M038</accession>
<organism evidence="2 3">
    <name type="scientific">Alicyclobacillus tolerans</name>
    <dbReference type="NCBI Taxonomy" id="90970"/>
    <lineage>
        <taxon>Bacteria</taxon>
        <taxon>Bacillati</taxon>
        <taxon>Bacillota</taxon>
        <taxon>Bacilli</taxon>
        <taxon>Bacillales</taxon>
        <taxon>Alicyclobacillaceae</taxon>
        <taxon>Alicyclobacillus</taxon>
    </lineage>
</organism>
<protein>
    <submittedName>
        <fullName evidence="2">Uncharacterized protein</fullName>
    </submittedName>
</protein>
<name>A0ABT9M038_9BACL</name>
<sequence length="87" mass="10634">MPWTERYFSQKNGQMKQICHLCAERAKERKRSLQRVRNGEELEYVNRLMLMRLVAAVVSAMREEEQLEQARIRRELWERSRRKNIGK</sequence>
<reference evidence="2 3" key="1">
    <citation type="submission" date="2023-07" db="EMBL/GenBank/DDBJ databases">
        <title>Genomic Encyclopedia of Type Strains, Phase IV (KMG-IV): sequencing the most valuable type-strain genomes for metagenomic binning, comparative biology and taxonomic classification.</title>
        <authorList>
            <person name="Goeker M."/>
        </authorList>
    </citation>
    <scope>NUCLEOTIDE SEQUENCE [LARGE SCALE GENOMIC DNA]</scope>
    <source>
        <strain evidence="2 3">DSM 25924</strain>
    </source>
</reference>
<evidence type="ECO:0000313" key="2">
    <source>
        <dbReference type="EMBL" id="MDP9729900.1"/>
    </source>
</evidence>
<comment type="caution">
    <text evidence="2">The sequence shown here is derived from an EMBL/GenBank/DDBJ whole genome shotgun (WGS) entry which is preliminary data.</text>
</comment>
<evidence type="ECO:0000313" key="3">
    <source>
        <dbReference type="Proteomes" id="UP001229209"/>
    </source>
</evidence>
<proteinExistence type="predicted"/>
<gene>
    <name evidence="2" type="ORF">J2S04_002877</name>
</gene>
<keyword evidence="1" id="KW-0175">Coiled coil</keyword>